<evidence type="ECO:0000313" key="3">
    <source>
        <dbReference type="WBParaSite" id="ACRNAN_scaffold24230.g28510.t1"/>
    </source>
</evidence>
<feature type="signal peptide" evidence="1">
    <location>
        <begin position="1"/>
        <end position="18"/>
    </location>
</feature>
<evidence type="ECO:0000313" key="2">
    <source>
        <dbReference type="Proteomes" id="UP000887540"/>
    </source>
</evidence>
<dbReference type="AlphaFoldDB" id="A0A914DG63"/>
<protein>
    <submittedName>
        <fullName evidence="3">SCP domain-containing protein</fullName>
    </submittedName>
</protein>
<dbReference type="InterPro" id="IPR035940">
    <property type="entry name" value="CAP_sf"/>
</dbReference>
<dbReference type="WBParaSite" id="ACRNAN_scaffold24230.g28510.t1">
    <property type="protein sequence ID" value="ACRNAN_scaffold24230.g28510.t1"/>
    <property type="gene ID" value="ACRNAN_scaffold24230.g28510"/>
</dbReference>
<dbReference type="Proteomes" id="UP000887540">
    <property type="component" value="Unplaced"/>
</dbReference>
<keyword evidence="2" id="KW-1185">Reference proteome</keyword>
<accession>A0A914DG63</accession>
<dbReference type="Gene3D" id="3.40.33.10">
    <property type="entry name" value="CAP"/>
    <property type="match status" value="1"/>
</dbReference>
<proteinExistence type="predicted"/>
<sequence>MLKFTILLVNWFVGEIYAASSGCSTTGLTDSDRQVITNLHNNFRSSLAKGQEPTASGGNAPTAKNMYKIVLGVEKGLYFENSWIKVYWDMGYIKTHEKLGYISPMGAFEP</sequence>
<organism evidence="2 3">
    <name type="scientific">Acrobeloides nanus</name>
    <dbReference type="NCBI Taxonomy" id="290746"/>
    <lineage>
        <taxon>Eukaryota</taxon>
        <taxon>Metazoa</taxon>
        <taxon>Ecdysozoa</taxon>
        <taxon>Nematoda</taxon>
        <taxon>Chromadorea</taxon>
        <taxon>Rhabditida</taxon>
        <taxon>Tylenchina</taxon>
        <taxon>Cephalobomorpha</taxon>
        <taxon>Cephaloboidea</taxon>
        <taxon>Cephalobidae</taxon>
        <taxon>Acrobeloides</taxon>
    </lineage>
</organism>
<dbReference type="PRINTS" id="PR00838">
    <property type="entry name" value="V5ALLERGEN"/>
</dbReference>
<name>A0A914DG63_9BILA</name>
<dbReference type="SUPFAM" id="SSF55797">
    <property type="entry name" value="PR-1-like"/>
    <property type="match status" value="1"/>
</dbReference>
<dbReference type="InterPro" id="IPR002413">
    <property type="entry name" value="V5_allergen-like"/>
</dbReference>
<keyword evidence="1" id="KW-0732">Signal</keyword>
<evidence type="ECO:0000256" key="1">
    <source>
        <dbReference type="SAM" id="SignalP"/>
    </source>
</evidence>
<reference evidence="3" key="1">
    <citation type="submission" date="2022-11" db="UniProtKB">
        <authorList>
            <consortium name="WormBaseParasite"/>
        </authorList>
    </citation>
    <scope>IDENTIFICATION</scope>
</reference>
<feature type="chain" id="PRO_5036949427" evidence="1">
    <location>
        <begin position="19"/>
        <end position="110"/>
    </location>
</feature>